<name>A0A7S4NRX7_GUITH</name>
<feature type="transmembrane region" description="Helical" evidence="1">
    <location>
        <begin position="20"/>
        <end position="40"/>
    </location>
</feature>
<sequence length="258" mass="28039">MTILSFSGRPGRLSTAKQGLALLVSSWAGLILLIVTFFLLRPTHHGGAELLQKESASLKRAGKSVASNVHRADHHTALTLKKSKRVKSKSQALHAANCECVYGGNPLSEISEPNVFPGPSEYGPDSPNSYAPADAAAEDPCCAGDVAWGAPALPLSDMRKVYEINEPNFKEWKEFEKENNIFPGIVDWDPDSPHGYNPPFDTKELFDGHGGIIGLEDSDNWEKTLDSVQPDQYGHYADGSTTGMDSNVFANGYQFPAY</sequence>
<protein>
    <submittedName>
        <fullName evidence="2">Uncharacterized protein</fullName>
    </submittedName>
</protein>
<keyword evidence="1" id="KW-1133">Transmembrane helix</keyword>
<dbReference type="EMBL" id="HBKN01023029">
    <property type="protein sequence ID" value="CAE2304974.1"/>
    <property type="molecule type" value="Transcribed_RNA"/>
</dbReference>
<keyword evidence="1" id="KW-0812">Transmembrane</keyword>
<reference evidence="2" key="1">
    <citation type="submission" date="2021-01" db="EMBL/GenBank/DDBJ databases">
        <authorList>
            <person name="Corre E."/>
            <person name="Pelletier E."/>
            <person name="Niang G."/>
            <person name="Scheremetjew M."/>
            <person name="Finn R."/>
            <person name="Kale V."/>
            <person name="Holt S."/>
            <person name="Cochrane G."/>
            <person name="Meng A."/>
            <person name="Brown T."/>
            <person name="Cohen L."/>
        </authorList>
    </citation>
    <scope>NUCLEOTIDE SEQUENCE</scope>
    <source>
        <strain evidence="2">CCMP 2712</strain>
    </source>
</reference>
<dbReference type="AlphaFoldDB" id="A0A7S4NRX7"/>
<evidence type="ECO:0000313" key="2">
    <source>
        <dbReference type="EMBL" id="CAE2304974.1"/>
    </source>
</evidence>
<proteinExistence type="predicted"/>
<organism evidence="2">
    <name type="scientific">Guillardia theta</name>
    <name type="common">Cryptophyte</name>
    <name type="synonym">Cryptomonas phi</name>
    <dbReference type="NCBI Taxonomy" id="55529"/>
    <lineage>
        <taxon>Eukaryota</taxon>
        <taxon>Cryptophyceae</taxon>
        <taxon>Pyrenomonadales</taxon>
        <taxon>Geminigeraceae</taxon>
        <taxon>Guillardia</taxon>
    </lineage>
</organism>
<gene>
    <name evidence="2" type="ORF">GTHE00462_LOCUS18083</name>
</gene>
<evidence type="ECO:0000256" key="1">
    <source>
        <dbReference type="SAM" id="Phobius"/>
    </source>
</evidence>
<accession>A0A7S4NRX7</accession>
<keyword evidence="1" id="KW-0472">Membrane</keyword>